<dbReference type="SMART" id="SM00415">
    <property type="entry name" value="HSF"/>
    <property type="match status" value="1"/>
</dbReference>
<dbReference type="Pfam" id="PF00447">
    <property type="entry name" value="HSF_DNA-bind"/>
    <property type="match status" value="1"/>
</dbReference>
<keyword evidence="2" id="KW-0238">DNA-binding</keyword>
<dbReference type="PANTHER" id="PTHR44329:SF214">
    <property type="entry name" value="PROTEIN KINASE DOMAIN-CONTAINING PROTEIN"/>
    <property type="match status" value="1"/>
</dbReference>
<dbReference type="PANTHER" id="PTHR44329">
    <property type="entry name" value="SERINE/THREONINE-PROTEIN KINASE TNNI3K-RELATED"/>
    <property type="match status" value="1"/>
</dbReference>
<evidence type="ECO:0000259" key="4">
    <source>
        <dbReference type="PROSITE" id="PS50011"/>
    </source>
</evidence>
<evidence type="ECO:0000313" key="6">
    <source>
        <dbReference type="Proteomes" id="UP001224775"/>
    </source>
</evidence>
<evidence type="ECO:0000256" key="2">
    <source>
        <dbReference type="ARBA" id="ARBA00023125"/>
    </source>
</evidence>
<dbReference type="InterPro" id="IPR000232">
    <property type="entry name" value="HSF_DNA-bd"/>
</dbReference>
<dbReference type="PROSITE" id="PS50011">
    <property type="entry name" value="PROTEIN_KINASE_DOM"/>
    <property type="match status" value="3"/>
</dbReference>
<dbReference type="InterPro" id="IPR036388">
    <property type="entry name" value="WH-like_DNA-bd_sf"/>
</dbReference>
<dbReference type="Proteomes" id="UP001224775">
    <property type="component" value="Unassembled WGS sequence"/>
</dbReference>
<dbReference type="EC" id="2.7.-.-" evidence="5"/>
<feature type="domain" description="Protein kinase" evidence="4">
    <location>
        <begin position="365"/>
        <end position="646"/>
    </location>
</feature>
<dbReference type="InterPro" id="IPR000719">
    <property type="entry name" value="Prot_kinase_dom"/>
</dbReference>
<reference evidence="5" key="1">
    <citation type="submission" date="2023-06" db="EMBL/GenBank/DDBJ databases">
        <title>Survivors Of The Sea: Transcriptome response of Skeletonema marinoi to long-term dormancy.</title>
        <authorList>
            <person name="Pinder M.I.M."/>
            <person name="Kourtchenko O."/>
            <person name="Robertson E.K."/>
            <person name="Larsson T."/>
            <person name="Maumus F."/>
            <person name="Osuna-Cruz C.M."/>
            <person name="Vancaester E."/>
            <person name="Stenow R."/>
            <person name="Vandepoele K."/>
            <person name="Ploug H."/>
            <person name="Bruchert V."/>
            <person name="Godhe A."/>
            <person name="Topel M."/>
        </authorList>
    </citation>
    <scope>NUCLEOTIDE SEQUENCE</scope>
    <source>
        <strain evidence="5">R05AC</strain>
    </source>
</reference>
<dbReference type="Pfam" id="PF00069">
    <property type="entry name" value="Pkinase"/>
    <property type="match status" value="2"/>
</dbReference>
<dbReference type="Gene3D" id="1.10.10.10">
    <property type="entry name" value="Winged helix-like DNA-binding domain superfamily/Winged helix DNA-binding domain"/>
    <property type="match status" value="1"/>
</dbReference>
<gene>
    <name evidence="5" type="ORF">QTG54_006182</name>
</gene>
<dbReference type="GO" id="GO:0043565">
    <property type="term" value="F:sequence-specific DNA binding"/>
    <property type="evidence" value="ECO:0007669"/>
    <property type="project" value="InterPro"/>
</dbReference>
<keyword evidence="6" id="KW-1185">Reference proteome</keyword>
<comment type="caution">
    <text evidence="5">The sequence shown here is derived from an EMBL/GenBank/DDBJ whole genome shotgun (WGS) entry which is preliminary data.</text>
</comment>
<evidence type="ECO:0000256" key="1">
    <source>
        <dbReference type="ARBA" id="ARBA00004123"/>
    </source>
</evidence>
<dbReference type="GO" id="GO:0005524">
    <property type="term" value="F:ATP binding"/>
    <property type="evidence" value="ECO:0007669"/>
    <property type="project" value="InterPro"/>
</dbReference>
<dbReference type="AlphaFoldDB" id="A0AAD9DDE7"/>
<comment type="subcellular location">
    <subcellularLocation>
        <location evidence="1">Nucleus</location>
    </subcellularLocation>
</comment>
<keyword evidence="3" id="KW-0539">Nucleus</keyword>
<proteinExistence type="predicted"/>
<feature type="domain" description="Protein kinase" evidence="4">
    <location>
        <begin position="7"/>
        <end position="288"/>
    </location>
</feature>
<sequence length="1116" mass="130831">MFHETHLSEMSFITSGTLRSVFELSEQIHGNINKFVYKNLDYYGKHNVDLKRVDQERKDALILERTTSSQFIPSIHAYCSTAVIMDHAPRDMERYNEERLERSITVSPLDRLKIYIHIASGVADLHSVDFIHNDLHEQQFLYQDGLFKLNYFNYAKPMYVDKNTNERCTISEKFSMGLFGRSLEEMQYKVDYEGFTPVKPDKIDVWMMGNLLYTVLTDLHVWNKNKRRNENVKLKQAKRLVAGERPPIPEHILESNDPAHVAMMNALDMTWKYNWMERPSARSIADYLIRELRTITVAISTSSPTILTDMPYTIDFELDSIDSSDITEPYFPDLVKGYNLDVCKPKHDWQSKSFPNCNMFHETHLSEMSFITSGTLRSVFELSEQIHGNINKFVYKNLDYYGKHNVDLKRVDQERKDALILERTTSSQFIPSIHAYCSTAVIMDHAPRDMERYNEERLERSITVSPLDRLKICIHIASGVADLHSVDFIHNDLHEQQFLYQDGLFKLNDFNYAKPMYVDKNTNERCTISEKFSMGLFGRSLEEMQYKVDYEGFTPVEPDKIDVWMMGNLMYTVLTDLQVWDNELRGDEDFKLKQAKRLVAGERPPIPERIQGSNDPAHVAMMNALDMTWKYNWMERPSARSIADYLIRELRTITECQSIAHWLPDGFSFIIADKQRLFDEILPKYFRQTLLVSFIRKLNRWGFRRIKSRCKGEESSFAHNNFIRDKPWLYTRHSFVKRYPRKVAISTSSPTILTDMPYTIDFELDSIDSSDITEPYFPDLVKGYNLDVRKPKHDWQSKSFPNCNMFHETHLSEMSFITSGTLRSVFELSEQIHGNINKFVHKNLDYYGKHNVDLKRVDQERKDALILERTTSSQFIPSIHAYCSTAVIMDHAPRDMERYNEERLERSITVSPLDRLKICIHIASGVADLHSVDFIHNDLHEQQFLYQDGLFKLNDFNYAKPMYVDKNTNERCTISEKFSMGLFGRSLEELQYKVDYEGFTPVEPDKIDVWMMGNLLYTVLTDLQVWDNELRGDEDFKLKQAKRLVAGERPPIPEDILESNDPAHIAMMNALDMTWKYNWMERPSARSIADYLIRELRTITGEEAPDLRINFLNEVF</sequence>
<dbReference type="InterPro" id="IPR051681">
    <property type="entry name" value="Ser/Thr_Kinases-Pseudokinases"/>
</dbReference>
<evidence type="ECO:0000313" key="5">
    <source>
        <dbReference type="EMBL" id="KAK1743561.1"/>
    </source>
</evidence>
<keyword evidence="5" id="KW-0418">Kinase</keyword>
<keyword evidence="5" id="KW-0808">Transferase</keyword>
<dbReference type="InterPro" id="IPR011009">
    <property type="entry name" value="Kinase-like_dom_sf"/>
</dbReference>
<dbReference type="GO" id="GO:0003700">
    <property type="term" value="F:DNA-binding transcription factor activity"/>
    <property type="evidence" value="ECO:0007669"/>
    <property type="project" value="InterPro"/>
</dbReference>
<dbReference type="SUPFAM" id="SSF46785">
    <property type="entry name" value="Winged helix' DNA-binding domain"/>
    <property type="match status" value="1"/>
</dbReference>
<dbReference type="Gene3D" id="1.10.510.10">
    <property type="entry name" value="Transferase(Phosphotransferase) domain 1"/>
    <property type="match status" value="3"/>
</dbReference>
<evidence type="ECO:0000256" key="3">
    <source>
        <dbReference type="ARBA" id="ARBA00023242"/>
    </source>
</evidence>
<accession>A0AAD9DDE7</accession>
<dbReference type="GO" id="GO:0004674">
    <property type="term" value="F:protein serine/threonine kinase activity"/>
    <property type="evidence" value="ECO:0007669"/>
    <property type="project" value="TreeGrafter"/>
</dbReference>
<dbReference type="SMART" id="SM00220">
    <property type="entry name" value="S_TKc"/>
    <property type="match status" value="1"/>
</dbReference>
<dbReference type="Pfam" id="PF07714">
    <property type="entry name" value="PK_Tyr_Ser-Thr"/>
    <property type="match status" value="1"/>
</dbReference>
<dbReference type="EMBL" id="JATAAI010000009">
    <property type="protein sequence ID" value="KAK1743561.1"/>
    <property type="molecule type" value="Genomic_DNA"/>
</dbReference>
<name>A0AAD9DDE7_9STRA</name>
<protein>
    <submittedName>
        <fullName evidence="5">Protein kinase family protein</fullName>
        <ecNumber evidence="5">2.7.-.-</ecNumber>
    </submittedName>
</protein>
<dbReference type="SUPFAM" id="SSF56112">
    <property type="entry name" value="Protein kinase-like (PK-like)"/>
    <property type="match status" value="3"/>
</dbReference>
<feature type="domain" description="Protein kinase" evidence="4">
    <location>
        <begin position="811"/>
        <end position="1092"/>
    </location>
</feature>
<dbReference type="InterPro" id="IPR001245">
    <property type="entry name" value="Ser-Thr/Tyr_kinase_cat_dom"/>
</dbReference>
<organism evidence="5 6">
    <name type="scientific">Skeletonema marinoi</name>
    <dbReference type="NCBI Taxonomy" id="267567"/>
    <lineage>
        <taxon>Eukaryota</taxon>
        <taxon>Sar</taxon>
        <taxon>Stramenopiles</taxon>
        <taxon>Ochrophyta</taxon>
        <taxon>Bacillariophyta</taxon>
        <taxon>Coscinodiscophyceae</taxon>
        <taxon>Thalassiosirophycidae</taxon>
        <taxon>Thalassiosirales</taxon>
        <taxon>Skeletonemataceae</taxon>
        <taxon>Skeletonema</taxon>
        <taxon>Skeletonema marinoi-dohrnii complex</taxon>
    </lineage>
</organism>
<dbReference type="GO" id="GO:0005634">
    <property type="term" value="C:nucleus"/>
    <property type="evidence" value="ECO:0007669"/>
    <property type="project" value="UniProtKB-SubCell"/>
</dbReference>
<dbReference type="InterPro" id="IPR036390">
    <property type="entry name" value="WH_DNA-bd_sf"/>
</dbReference>